<evidence type="ECO:0000313" key="1">
    <source>
        <dbReference type="EMBL" id="ELU07846.1"/>
    </source>
</evidence>
<sequence>MSEIQLIKYSCLRPRNIVYIDRMLILTTTTINALGLNNINMLQQIRQSHSLHMGRYYIRVTQCHRPRSTGINKRRGVQKMGPAKVSVEVTANYDLVNITIKNINSVNFKKYLRPDTSLFSGIPETPYTFTSPIMRAMVGMSSSKSQCS</sequence>
<evidence type="ECO:0000313" key="2">
    <source>
        <dbReference type="EnsemblMetazoa" id="CapteP203874"/>
    </source>
</evidence>
<dbReference type="EnsemblMetazoa" id="CapteT203874">
    <property type="protein sequence ID" value="CapteP203874"/>
    <property type="gene ID" value="CapteG203874"/>
</dbReference>
<dbReference type="EMBL" id="AMQN01006926">
    <property type="status" value="NOT_ANNOTATED_CDS"/>
    <property type="molecule type" value="Genomic_DNA"/>
</dbReference>
<reference evidence="2" key="3">
    <citation type="submission" date="2015-06" db="UniProtKB">
        <authorList>
            <consortium name="EnsemblMetazoa"/>
        </authorList>
    </citation>
    <scope>IDENTIFICATION</scope>
</reference>
<accession>R7UWQ9</accession>
<gene>
    <name evidence="1" type="ORF">CAPTEDRAFT_203874</name>
</gene>
<keyword evidence="3" id="KW-1185">Reference proteome</keyword>
<reference evidence="3" key="1">
    <citation type="submission" date="2012-12" db="EMBL/GenBank/DDBJ databases">
        <authorList>
            <person name="Hellsten U."/>
            <person name="Grimwood J."/>
            <person name="Chapman J.A."/>
            <person name="Shapiro H."/>
            <person name="Aerts A."/>
            <person name="Otillar R.P."/>
            <person name="Terry A.Y."/>
            <person name="Boore J.L."/>
            <person name="Simakov O."/>
            <person name="Marletaz F."/>
            <person name="Cho S.-J."/>
            <person name="Edsinger-Gonzales E."/>
            <person name="Havlak P."/>
            <person name="Kuo D.-H."/>
            <person name="Larsson T."/>
            <person name="Lv J."/>
            <person name="Arendt D."/>
            <person name="Savage R."/>
            <person name="Osoegawa K."/>
            <person name="de Jong P."/>
            <person name="Lindberg D.R."/>
            <person name="Seaver E.C."/>
            <person name="Weisblat D.A."/>
            <person name="Putnam N.H."/>
            <person name="Grigoriev I.V."/>
            <person name="Rokhsar D.S."/>
        </authorList>
    </citation>
    <scope>NUCLEOTIDE SEQUENCE</scope>
    <source>
        <strain evidence="3">I ESC-2004</strain>
    </source>
</reference>
<reference evidence="1 3" key="2">
    <citation type="journal article" date="2013" name="Nature">
        <title>Insights into bilaterian evolution from three spiralian genomes.</title>
        <authorList>
            <person name="Simakov O."/>
            <person name="Marletaz F."/>
            <person name="Cho S.J."/>
            <person name="Edsinger-Gonzales E."/>
            <person name="Havlak P."/>
            <person name="Hellsten U."/>
            <person name="Kuo D.H."/>
            <person name="Larsson T."/>
            <person name="Lv J."/>
            <person name="Arendt D."/>
            <person name="Savage R."/>
            <person name="Osoegawa K."/>
            <person name="de Jong P."/>
            <person name="Grimwood J."/>
            <person name="Chapman J.A."/>
            <person name="Shapiro H."/>
            <person name="Aerts A."/>
            <person name="Otillar R.P."/>
            <person name="Terry A.Y."/>
            <person name="Boore J.L."/>
            <person name="Grigoriev I.V."/>
            <person name="Lindberg D.R."/>
            <person name="Seaver E.C."/>
            <person name="Weisblat D.A."/>
            <person name="Putnam N.H."/>
            <person name="Rokhsar D.S."/>
        </authorList>
    </citation>
    <scope>NUCLEOTIDE SEQUENCE</scope>
    <source>
        <strain evidence="1 3">I ESC-2004</strain>
    </source>
</reference>
<proteinExistence type="predicted"/>
<dbReference type="HOGENOM" id="CLU_1760521_0_0_1"/>
<dbReference type="EMBL" id="KB299568">
    <property type="protein sequence ID" value="ELU07846.1"/>
    <property type="molecule type" value="Genomic_DNA"/>
</dbReference>
<protein>
    <submittedName>
        <fullName evidence="1 2">Uncharacterized protein</fullName>
    </submittedName>
</protein>
<name>R7UWQ9_CAPTE</name>
<evidence type="ECO:0000313" key="3">
    <source>
        <dbReference type="Proteomes" id="UP000014760"/>
    </source>
</evidence>
<dbReference type="AlphaFoldDB" id="R7UWQ9"/>
<organism evidence="1">
    <name type="scientific">Capitella teleta</name>
    <name type="common">Polychaete worm</name>
    <dbReference type="NCBI Taxonomy" id="283909"/>
    <lineage>
        <taxon>Eukaryota</taxon>
        <taxon>Metazoa</taxon>
        <taxon>Spiralia</taxon>
        <taxon>Lophotrochozoa</taxon>
        <taxon>Annelida</taxon>
        <taxon>Polychaeta</taxon>
        <taxon>Sedentaria</taxon>
        <taxon>Scolecida</taxon>
        <taxon>Capitellidae</taxon>
        <taxon>Capitella</taxon>
    </lineage>
</organism>
<dbReference type="Proteomes" id="UP000014760">
    <property type="component" value="Unassembled WGS sequence"/>
</dbReference>